<proteinExistence type="inferred from homology"/>
<dbReference type="PANTHER" id="PTHR11803:SF53">
    <property type="entry name" value="2-IMINOBUTANOATE_2-IMINOPROPANOATE DEAMINASE"/>
    <property type="match status" value="1"/>
</dbReference>
<evidence type="ECO:0000256" key="3">
    <source>
        <dbReference type="ARBA" id="ARBA00004123"/>
    </source>
</evidence>
<evidence type="ECO:0000256" key="18">
    <source>
        <dbReference type="ARBA" id="ARBA00031764"/>
    </source>
</evidence>
<evidence type="ECO:0000256" key="21">
    <source>
        <dbReference type="ARBA" id="ARBA00047703"/>
    </source>
</evidence>
<evidence type="ECO:0000313" key="24">
    <source>
        <dbReference type="RefSeq" id="XP_070487913.1"/>
    </source>
</evidence>
<evidence type="ECO:0000256" key="13">
    <source>
        <dbReference type="ARBA" id="ARBA00022990"/>
    </source>
</evidence>
<dbReference type="Gene3D" id="3.30.1330.40">
    <property type="entry name" value="RutC-like"/>
    <property type="match status" value="1"/>
</dbReference>
<comment type="function">
    <text evidence="2">Catalyzes the hydrolytic deamination of enamine/imine intermediates that form during the course of normal metabolism. May facilitate the release of ammonia from these potentially toxic reactive metabolites, reducing their impact on cellular components. It may act on enamine/imine intermediates formed by several types of pyridoxal-5'-phosphate-dependent dehydratases including L-threonine dehydratase.</text>
</comment>
<keyword evidence="12" id="KW-0694">RNA-binding</keyword>
<feature type="region of interest" description="Disordered" evidence="22">
    <location>
        <begin position="1"/>
        <end position="100"/>
    </location>
</feature>
<evidence type="ECO:0000256" key="14">
    <source>
        <dbReference type="ARBA" id="ARBA00023098"/>
    </source>
</evidence>
<evidence type="ECO:0000256" key="9">
    <source>
        <dbReference type="ARBA" id="ARBA00017859"/>
    </source>
</evidence>
<dbReference type="Pfam" id="PF01042">
    <property type="entry name" value="Ribonuc_L-PSP"/>
    <property type="match status" value="1"/>
</dbReference>
<comment type="subunit">
    <text evidence="20">Homotrimer. Interacts with YTHDF2.</text>
</comment>
<evidence type="ECO:0000256" key="15">
    <source>
        <dbReference type="ARBA" id="ARBA00023128"/>
    </source>
</evidence>
<evidence type="ECO:0000313" key="23">
    <source>
        <dbReference type="Proteomes" id="UP001652662"/>
    </source>
</evidence>
<feature type="compositionally biased region" description="Basic and acidic residues" evidence="22">
    <location>
        <begin position="72"/>
        <end position="87"/>
    </location>
</feature>
<accession>A0ABM4QEP4</accession>
<comment type="catalytic activity">
    <reaction evidence="1">
        <text>2-iminobutanoate + H2O = 2-oxobutanoate + NH4(+)</text>
        <dbReference type="Rhea" id="RHEA:39975"/>
        <dbReference type="ChEBI" id="CHEBI:15377"/>
        <dbReference type="ChEBI" id="CHEBI:16763"/>
        <dbReference type="ChEBI" id="CHEBI:28938"/>
        <dbReference type="ChEBI" id="CHEBI:76545"/>
        <dbReference type="EC" id="3.5.99.10"/>
    </reaction>
</comment>
<comment type="similarity">
    <text evidence="7">Belongs to the RutC family.</text>
</comment>
<dbReference type="NCBIfam" id="TIGR00004">
    <property type="entry name" value="Rid family detoxifying hydrolase"/>
    <property type="match status" value="1"/>
</dbReference>
<evidence type="ECO:0000256" key="16">
    <source>
        <dbReference type="ARBA" id="ARBA00023140"/>
    </source>
</evidence>
<evidence type="ECO:0000256" key="4">
    <source>
        <dbReference type="ARBA" id="ARBA00004173"/>
    </source>
</evidence>
<gene>
    <name evidence="24" type="primary">RIDA</name>
</gene>
<evidence type="ECO:0000256" key="20">
    <source>
        <dbReference type="ARBA" id="ARBA00047021"/>
    </source>
</evidence>
<keyword evidence="23" id="KW-1185">Reference proteome</keyword>
<dbReference type="GeneID" id="103565211"/>
<comment type="subcellular location">
    <subcellularLocation>
        <location evidence="6">Cytoplasm</location>
    </subcellularLocation>
    <subcellularLocation>
        <location evidence="4">Mitochondrion</location>
    </subcellularLocation>
    <subcellularLocation>
        <location evidence="3">Nucleus</location>
    </subcellularLocation>
    <subcellularLocation>
        <location evidence="5">Peroxisome</location>
    </subcellularLocation>
</comment>
<evidence type="ECO:0000256" key="2">
    <source>
        <dbReference type="ARBA" id="ARBA00002596"/>
    </source>
</evidence>
<dbReference type="InterPro" id="IPR006056">
    <property type="entry name" value="RidA"/>
</dbReference>
<sequence>MERGAGPESGCRARGRHTHSPQTPGPWRTPAPHYLPARRSEGGNQGSSGQNDKALQQSPPKGRARQATWRAHAPDRRLPPRGPESRRNYTSQNAERNHRETRYCRESVLSWLAARDGSRGSVRSCSLIRISRKGLAMSSLIRKVISTAKAPGAIGPYSQAVLVDKTVYISGQIGMDPSSGQLVPGGVAEEAKQALTNMGEILKAAGCDFTNVVKTTVLLADINDFNTVNEIYKQYFKSGFPARAAYQVVALPKGGRVEIEAVAVQGPLSTASL</sequence>
<dbReference type="Proteomes" id="UP001652662">
    <property type="component" value="Chromosome 8"/>
</dbReference>
<keyword evidence="17" id="KW-0539">Nucleus</keyword>
<keyword evidence="11" id="KW-0378">Hydrolase</keyword>
<comment type="catalytic activity">
    <reaction evidence="21">
        <text>2-iminopropanoate + H2O = pyruvate + NH4(+)</text>
        <dbReference type="Rhea" id="RHEA:40671"/>
        <dbReference type="ChEBI" id="CHEBI:15361"/>
        <dbReference type="ChEBI" id="CHEBI:15377"/>
        <dbReference type="ChEBI" id="CHEBI:28938"/>
        <dbReference type="ChEBI" id="CHEBI:44400"/>
        <dbReference type="EC" id="3.5.99.10"/>
    </reaction>
</comment>
<keyword evidence="13" id="KW-0007">Acetylation</keyword>
<evidence type="ECO:0000256" key="7">
    <source>
        <dbReference type="ARBA" id="ARBA00010552"/>
    </source>
</evidence>
<dbReference type="CDD" id="cd00448">
    <property type="entry name" value="YjgF_YER057c_UK114_family"/>
    <property type="match status" value="1"/>
</dbReference>
<dbReference type="InterPro" id="IPR006175">
    <property type="entry name" value="YjgF/YER057c/UK114"/>
</dbReference>
<evidence type="ECO:0000256" key="6">
    <source>
        <dbReference type="ARBA" id="ARBA00004496"/>
    </source>
</evidence>
<organism evidence="23 24">
    <name type="scientific">Equus przewalskii</name>
    <name type="common">Przewalski's horse</name>
    <name type="synonym">Equus caballus przewalskii</name>
    <dbReference type="NCBI Taxonomy" id="9798"/>
    <lineage>
        <taxon>Eukaryota</taxon>
        <taxon>Metazoa</taxon>
        <taxon>Chordata</taxon>
        <taxon>Craniata</taxon>
        <taxon>Vertebrata</taxon>
        <taxon>Euteleostomi</taxon>
        <taxon>Mammalia</taxon>
        <taxon>Eutheria</taxon>
        <taxon>Laurasiatheria</taxon>
        <taxon>Perissodactyla</taxon>
        <taxon>Equidae</taxon>
        <taxon>Equus</taxon>
    </lineage>
</organism>
<keyword evidence="15" id="KW-0496">Mitochondrion</keyword>
<evidence type="ECO:0000256" key="5">
    <source>
        <dbReference type="ARBA" id="ARBA00004275"/>
    </source>
</evidence>
<keyword evidence="14" id="KW-0443">Lipid metabolism</keyword>
<reference evidence="24" key="1">
    <citation type="submission" date="2025-08" db="UniProtKB">
        <authorList>
            <consortium name="RefSeq"/>
        </authorList>
    </citation>
    <scope>IDENTIFICATION</scope>
    <source>
        <tissue evidence="24">Blood</tissue>
    </source>
</reference>
<comment type="function">
    <text evidence="19">Also promotes endoribonucleolytic cleavage of some transcripts by promoting recruitment of the ribonuclease P/MRP complex. Acts by bridging YTHDF2 and the ribonuclease P/MRP complex. RIDA/HRSP12 binds to N6-methyladenosine (m6A)-containing mRNAs containing a 5'-GGUUC-3' motif: cooperative binding of RIDA/HRSP12 and YTHDF2 to such transcripts lead to recruitment of the ribonuclease P/MRP complex and subsequent endoribonucleolytic cleavage.</text>
</comment>
<dbReference type="EC" id="3.5.99.10" evidence="8"/>
<keyword evidence="10" id="KW-0963">Cytoplasm</keyword>
<dbReference type="SUPFAM" id="SSF55298">
    <property type="entry name" value="YjgF-like"/>
    <property type="match status" value="1"/>
</dbReference>
<dbReference type="RefSeq" id="XP_070487913.1">
    <property type="nucleotide sequence ID" value="XM_070631812.1"/>
</dbReference>
<protein>
    <recommendedName>
        <fullName evidence="9">2-iminobutanoate/2-iminopropanoate deaminase</fullName>
        <ecNumber evidence="8">3.5.99.10</ecNumber>
    </recommendedName>
    <alternativeName>
        <fullName evidence="18">Translation inhibitor L-PSP ribonuclease</fullName>
    </alternativeName>
</protein>
<evidence type="ECO:0000256" key="12">
    <source>
        <dbReference type="ARBA" id="ARBA00022884"/>
    </source>
</evidence>
<evidence type="ECO:0000256" key="11">
    <source>
        <dbReference type="ARBA" id="ARBA00022801"/>
    </source>
</evidence>
<evidence type="ECO:0000256" key="8">
    <source>
        <dbReference type="ARBA" id="ARBA00013042"/>
    </source>
</evidence>
<evidence type="ECO:0000256" key="1">
    <source>
        <dbReference type="ARBA" id="ARBA00000497"/>
    </source>
</evidence>
<evidence type="ECO:0000256" key="17">
    <source>
        <dbReference type="ARBA" id="ARBA00023242"/>
    </source>
</evidence>
<evidence type="ECO:0000256" key="22">
    <source>
        <dbReference type="SAM" id="MobiDB-lite"/>
    </source>
</evidence>
<keyword evidence="16" id="KW-0576">Peroxisome</keyword>
<name>A0ABM4QEP4_EQUPR</name>
<dbReference type="InterPro" id="IPR035959">
    <property type="entry name" value="RutC-like_sf"/>
</dbReference>
<dbReference type="PANTHER" id="PTHR11803">
    <property type="entry name" value="2-IMINOBUTANOATE/2-IMINOPROPANOATE DEAMINASE RIDA"/>
    <property type="match status" value="1"/>
</dbReference>
<evidence type="ECO:0000256" key="19">
    <source>
        <dbReference type="ARBA" id="ARBA00045761"/>
    </source>
</evidence>
<evidence type="ECO:0000256" key="10">
    <source>
        <dbReference type="ARBA" id="ARBA00022490"/>
    </source>
</evidence>